<dbReference type="AlphaFoldDB" id="A0A2T2WQ09"/>
<keyword evidence="1" id="KW-0472">Membrane</keyword>
<keyword evidence="1" id="KW-1133">Transmembrane helix</keyword>
<dbReference type="EMBL" id="PXYT01000083">
    <property type="protein sequence ID" value="PSR24303.1"/>
    <property type="molecule type" value="Genomic_DNA"/>
</dbReference>
<reference evidence="2 3" key="1">
    <citation type="journal article" date="2014" name="BMC Genomics">
        <title>Comparison of environmental and isolate Sulfobacillus genomes reveals diverse carbon, sulfur, nitrogen, and hydrogen metabolisms.</title>
        <authorList>
            <person name="Justice N.B."/>
            <person name="Norman A."/>
            <person name="Brown C.T."/>
            <person name="Singh A."/>
            <person name="Thomas B.C."/>
            <person name="Banfield J.F."/>
        </authorList>
    </citation>
    <scope>NUCLEOTIDE SEQUENCE [LARGE SCALE GENOMIC DNA]</scope>
    <source>
        <strain evidence="2">AMDSBA1</strain>
    </source>
</reference>
<feature type="transmembrane region" description="Helical" evidence="1">
    <location>
        <begin position="31"/>
        <end position="54"/>
    </location>
</feature>
<protein>
    <submittedName>
        <fullName evidence="2">Uncharacterized protein</fullName>
    </submittedName>
</protein>
<evidence type="ECO:0000313" key="3">
    <source>
        <dbReference type="Proteomes" id="UP000242699"/>
    </source>
</evidence>
<dbReference type="Proteomes" id="UP000242699">
    <property type="component" value="Unassembled WGS sequence"/>
</dbReference>
<comment type="caution">
    <text evidence="2">The sequence shown here is derived from an EMBL/GenBank/DDBJ whole genome shotgun (WGS) entry which is preliminary data.</text>
</comment>
<gene>
    <name evidence="2" type="ORF">C7B43_19415</name>
</gene>
<evidence type="ECO:0000256" key="1">
    <source>
        <dbReference type="SAM" id="Phobius"/>
    </source>
</evidence>
<keyword evidence="1" id="KW-0812">Transmembrane</keyword>
<name>A0A2T2WQ09_9FIRM</name>
<sequence length="145" mass="17014">MTRIVPLTFPGVTVRPPVRPWMPAASASTHVGWLVFVMVLGLGSGLMALAFAVITSRWGRMYGLVSELLRVTRPDSGRFPQQAKQWVHQPHWGVPRPQRSWWTVMIVHHSRRLPHVRRQPWRVIWRIWRHRHVRPVPLRKHSRSA</sequence>
<evidence type="ECO:0000313" key="2">
    <source>
        <dbReference type="EMBL" id="PSR24303.1"/>
    </source>
</evidence>
<proteinExistence type="predicted"/>
<organism evidence="2 3">
    <name type="scientific">Sulfobacillus benefaciens</name>
    <dbReference type="NCBI Taxonomy" id="453960"/>
    <lineage>
        <taxon>Bacteria</taxon>
        <taxon>Bacillati</taxon>
        <taxon>Bacillota</taxon>
        <taxon>Clostridia</taxon>
        <taxon>Eubacteriales</taxon>
        <taxon>Clostridiales Family XVII. Incertae Sedis</taxon>
        <taxon>Sulfobacillus</taxon>
    </lineage>
</organism>
<accession>A0A2T2WQ09</accession>